<comment type="catalytic activity">
    <reaction evidence="1">
        <text>Release of an N-terminal octapeptide as second stage of processing of some proteins imported into the mitochondrion.</text>
        <dbReference type="EC" id="3.4.24.59"/>
    </reaction>
</comment>
<proteinExistence type="inferred from homology"/>
<dbReference type="EC" id="3.4.24.59" evidence="4"/>
<feature type="domain" description="Peptidase M3A/M3B catalytic" evidence="13">
    <location>
        <begin position="216"/>
        <end position="641"/>
    </location>
</feature>
<dbReference type="GO" id="GO:0005759">
    <property type="term" value="C:mitochondrial matrix"/>
    <property type="evidence" value="ECO:0007669"/>
    <property type="project" value="UniProtKB-SubCell"/>
</dbReference>
<dbReference type="GO" id="GO:0006627">
    <property type="term" value="P:protein processing involved in protein targeting to mitochondrion"/>
    <property type="evidence" value="ECO:0007669"/>
    <property type="project" value="TreeGrafter"/>
</dbReference>
<dbReference type="GO" id="GO:0006518">
    <property type="term" value="P:peptide metabolic process"/>
    <property type="evidence" value="ECO:0007669"/>
    <property type="project" value="TreeGrafter"/>
</dbReference>
<dbReference type="Gene3D" id="1.10.1370.10">
    <property type="entry name" value="Neurolysin, domain 3"/>
    <property type="match status" value="2"/>
</dbReference>
<dbReference type="Proteomes" id="UP000281549">
    <property type="component" value="Unassembled WGS sequence"/>
</dbReference>
<evidence type="ECO:0000256" key="2">
    <source>
        <dbReference type="ARBA" id="ARBA00004305"/>
    </source>
</evidence>
<dbReference type="GO" id="GO:0046872">
    <property type="term" value="F:metal ion binding"/>
    <property type="evidence" value="ECO:0007669"/>
    <property type="project" value="UniProtKB-UniRule"/>
</dbReference>
<dbReference type="EMBL" id="KE560897">
    <property type="protein sequence ID" value="EPZ35020.1"/>
    <property type="molecule type" value="Genomic_DNA"/>
</dbReference>
<evidence type="ECO:0000256" key="9">
    <source>
        <dbReference type="ARBA" id="ARBA00022946"/>
    </source>
</evidence>
<evidence type="ECO:0000256" key="5">
    <source>
        <dbReference type="ARBA" id="ARBA00022670"/>
    </source>
</evidence>
<evidence type="ECO:0000256" key="10">
    <source>
        <dbReference type="ARBA" id="ARBA00023049"/>
    </source>
</evidence>
<keyword evidence="16" id="KW-1185">Reference proteome</keyword>
<dbReference type="InterPro" id="IPR045090">
    <property type="entry name" value="Pept_M3A_M3B"/>
</dbReference>
<evidence type="ECO:0000313" key="14">
    <source>
        <dbReference type="EMBL" id="EPZ35020.1"/>
    </source>
</evidence>
<dbReference type="InterPro" id="IPR024077">
    <property type="entry name" value="Neurolysin/TOP_dom2"/>
</dbReference>
<organism evidence="14 16">
    <name type="scientific">Rozella allomycis (strain CSF55)</name>
    <dbReference type="NCBI Taxonomy" id="988480"/>
    <lineage>
        <taxon>Eukaryota</taxon>
        <taxon>Fungi</taxon>
        <taxon>Fungi incertae sedis</taxon>
        <taxon>Cryptomycota</taxon>
        <taxon>Cryptomycota incertae sedis</taxon>
        <taxon>Rozella</taxon>
    </lineage>
</organism>
<keyword evidence="6 12" id="KW-0479">Metal-binding</keyword>
<keyword evidence="8 12" id="KW-0862">Zinc</keyword>
<dbReference type="CDD" id="cd06457">
    <property type="entry name" value="M3A_MIP"/>
    <property type="match status" value="1"/>
</dbReference>
<evidence type="ECO:0000256" key="6">
    <source>
        <dbReference type="ARBA" id="ARBA00022723"/>
    </source>
</evidence>
<reference evidence="14 16" key="1">
    <citation type="journal article" date="2013" name="Curr. Biol.">
        <title>Shared signatures of parasitism and phylogenomics unite Cryptomycota and microsporidia.</title>
        <authorList>
            <person name="James T.Y."/>
            <person name="Pelin A."/>
            <person name="Bonen L."/>
            <person name="Ahrendt S."/>
            <person name="Sain D."/>
            <person name="Corradi N."/>
            <person name="Stajich J.E."/>
        </authorList>
    </citation>
    <scope>NUCLEOTIDE SEQUENCE [LARGE SCALE GENOMIC DNA]</scope>
    <source>
        <strain evidence="14">CSF55</strain>
        <strain evidence="14">CSF55</strain>
    </source>
</reference>
<accession>A0A075AXI6</accession>
<sequence>MTRSGSGLLGSKIHRPQDILNLARETRDRCINIRNDILLSSKPKVIIEYFDTLSDHLCSILDVCEFLRNIHPKEDYVELANYSSVNLMEYMNTLNTDIELYKKLVQAIDNPEFQALPAETKQVAMVFKRDFEASGINLTYGTGRKFVSILTEIDSLGNTFQRNSASFDAKKIKFEDESWLNSVSKDMQTQFKSIQDRMRLGRKELPVVDSVVNSLLHYCEDQNIRKRIYGTAYSASSETLDVLDNLLIKRQELAELTGHKTYADATLRDKFFKKPDQLKSFLYEIASIVRPLADKEFNILRQLNGGKTVYHSDNAYLMNKFSLQNPVDATELNEVLSLSYCMDTLSNMFTKLYQVKLQWCDMERNESWHPSVKKVKVIHETEGLLGFIYIDFFQRRGKHNTPAHFVIRCGKEKGSHKYKENCVWNEPGLSKQLPVVVLSFNFHGESYNDYHCSLNDIEALFHEFGHAMHSMLSKTVFQNTSGTRCQMDFAEVPSTLNEFFATDERKYSNSAFDNIEKLVQIHHSILDLEYHRDWKQLRTNLVGSSQHPTSILYHKLLKEVTPFEPIESSDPQYKITHLFNYGCTYYSYLLCEGLSMTIWRKYFQRNPLDSNQGKRWREMVLSFGGSKDAYEMLREYLNEDPYDAMRNSWHDMVKEKSS</sequence>
<evidence type="ECO:0000313" key="16">
    <source>
        <dbReference type="Proteomes" id="UP000030755"/>
    </source>
</evidence>
<evidence type="ECO:0000256" key="3">
    <source>
        <dbReference type="ARBA" id="ARBA00006040"/>
    </source>
</evidence>
<reference evidence="17" key="2">
    <citation type="journal article" date="2018" name="Nat. Microbiol.">
        <title>Leveraging single-cell genomics to expand the fungal tree of life.</title>
        <authorList>
            <person name="Ahrendt S.R."/>
            <person name="Quandt C.A."/>
            <person name="Ciobanu D."/>
            <person name="Clum A."/>
            <person name="Salamov A."/>
            <person name="Andreopoulos B."/>
            <person name="Cheng J.F."/>
            <person name="Woyke T."/>
            <person name="Pelin A."/>
            <person name="Henrissat B."/>
            <person name="Reynolds N.K."/>
            <person name="Benny G.L."/>
            <person name="Smith M.E."/>
            <person name="James T.Y."/>
            <person name="Grigoriev I.V."/>
        </authorList>
    </citation>
    <scope>NUCLEOTIDE SEQUENCE [LARGE SCALE GENOMIC DNA]</scope>
    <source>
        <strain evidence="17">CSF55</strain>
    </source>
</reference>
<comment type="subcellular location">
    <subcellularLocation>
        <location evidence="2">Mitochondrion matrix</location>
    </subcellularLocation>
</comment>
<evidence type="ECO:0000313" key="15">
    <source>
        <dbReference type="EMBL" id="RKP21030.1"/>
    </source>
</evidence>
<keyword evidence="11" id="KW-0496">Mitochondrion</keyword>
<evidence type="ECO:0000259" key="13">
    <source>
        <dbReference type="Pfam" id="PF01432"/>
    </source>
</evidence>
<dbReference type="OMA" id="ALMFEYM"/>
<comment type="cofactor">
    <cofactor evidence="12">
        <name>Zn(2+)</name>
        <dbReference type="ChEBI" id="CHEBI:29105"/>
    </cofactor>
    <text evidence="12">Binds 1 zinc ion.</text>
</comment>
<dbReference type="GO" id="GO:0004222">
    <property type="term" value="F:metalloendopeptidase activity"/>
    <property type="evidence" value="ECO:0007669"/>
    <property type="project" value="UniProtKB-EC"/>
</dbReference>
<dbReference type="Proteomes" id="UP000030755">
    <property type="component" value="Unassembled WGS sequence"/>
</dbReference>
<dbReference type="PANTHER" id="PTHR11804">
    <property type="entry name" value="PROTEASE M3 THIMET OLIGOPEPTIDASE-RELATED"/>
    <property type="match status" value="1"/>
</dbReference>
<reference evidence="15" key="3">
    <citation type="submission" date="2018-08" db="EMBL/GenBank/DDBJ databases">
        <title>Leveraging single-cell genomics to expand the Fungal Tree of Life.</title>
        <authorList>
            <consortium name="DOE Joint Genome Institute"/>
            <person name="Ahrendt S.R."/>
            <person name="Quandt C.A."/>
            <person name="Ciobanu D."/>
            <person name="Clum A."/>
            <person name="Salamov A."/>
            <person name="Andreopoulos B."/>
            <person name="Cheng J.-F."/>
            <person name="Woyke T."/>
            <person name="Pelin A."/>
            <person name="Henrissat B."/>
            <person name="Reynolds N."/>
            <person name="Benny G.L."/>
            <person name="Smith M.E."/>
            <person name="James T.Y."/>
            <person name="Grigoriev I.V."/>
        </authorList>
    </citation>
    <scope>NUCLEOTIDE SEQUENCE</scope>
    <source>
        <strain evidence="15">CSF55</strain>
    </source>
</reference>
<dbReference type="AlphaFoldDB" id="A0A075AXI6"/>
<dbReference type="InterPro" id="IPR024079">
    <property type="entry name" value="MetalloPept_cat_dom_sf"/>
</dbReference>
<dbReference type="HOGENOM" id="CLU_001805_0_2_1"/>
<protein>
    <recommendedName>
        <fullName evidence="4">mitochondrial intermediate peptidase</fullName>
        <ecNumber evidence="4">3.4.24.59</ecNumber>
    </recommendedName>
</protein>
<keyword evidence="5 12" id="KW-0645">Protease</keyword>
<dbReference type="STRING" id="988480.A0A075AXI6"/>
<evidence type="ECO:0000256" key="7">
    <source>
        <dbReference type="ARBA" id="ARBA00022801"/>
    </source>
</evidence>
<keyword evidence="10 12" id="KW-0482">Metalloprotease</keyword>
<gene>
    <name evidence="14" type="ORF">O9G_003206</name>
    <name evidence="15" type="ORF">ROZALSC1DRAFT_27529</name>
</gene>
<dbReference type="OrthoDB" id="17530at2759"/>
<dbReference type="PANTHER" id="PTHR11804:SF79">
    <property type="entry name" value="MITOCHONDRIAL INTERMEDIATE PEPTIDASE"/>
    <property type="match status" value="1"/>
</dbReference>
<dbReference type="InterPro" id="IPR001567">
    <property type="entry name" value="Pept_M3A_M3B_dom"/>
</dbReference>
<evidence type="ECO:0000256" key="8">
    <source>
        <dbReference type="ARBA" id="ARBA00022833"/>
    </source>
</evidence>
<evidence type="ECO:0000313" key="17">
    <source>
        <dbReference type="Proteomes" id="UP000281549"/>
    </source>
</evidence>
<dbReference type="Pfam" id="PF01432">
    <property type="entry name" value="Peptidase_M3"/>
    <property type="match status" value="1"/>
</dbReference>
<dbReference type="Gene3D" id="3.40.390.10">
    <property type="entry name" value="Collagenase (Catalytic Domain)"/>
    <property type="match status" value="1"/>
</dbReference>
<keyword evidence="7 12" id="KW-0378">Hydrolase</keyword>
<evidence type="ECO:0000256" key="4">
    <source>
        <dbReference type="ARBA" id="ARBA00012441"/>
    </source>
</evidence>
<evidence type="ECO:0000256" key="11">
    <source>
        <dbReference type="ARBA" id="ARBA00023128"/>
    </source>
</evidence>
<dbReference type="EMBL" id="ML004996">
    <property type="protein sequence ID" value="RKP21030.1"/>
    <property type="molecule type" value="Genomic_DNA"/>
</dbReference>
<keyword evidence="9" id="KW-0809">Transit peptide</keyword>
<comment type="similarity">
    <text evidence="3 12">Belongs to the peptidase M3 family.</text>
</comment>
<evidence type="ECO:0000256" key="1">
    <source>
        <dbReference type="ARBA" id="ARBA00000436"/>
    </source>
</evidence>
<dbReference type="InterPro" id="IPR033851">
    <property type="entry name" value="M3A_MIP"/>
</dbReference>
<name>A0A075AXI6_ROZAC</name>
<evidence type="ECO:0000256" key="12">
    <source>
        <dbReference type="RuleBase" id="RU003435"/>
    </source>
</evidence>
<dbReference type="SUPFAM" id="SSF55486">
    <property type="entry name" value="Metalloproteases ('zincins'), catalytic domain"/>
    <property type="match status" value="1"/>
</dbReference>